<keyword evidence="4 5" id="KW-0472">Membrane</keyword>
<dbReference type="GO" id="GO:0022857">
    <property type="term" value="F:transmembrane transporter activity"/>
    <property type="evidence" value="ECO:0007669"/>
    <property type="project" value="InterPro"/>
</dbReference>
<protein>
    <submittedName>
        <fullName evidence="7">Uncharacterized protein</fullName>
    </submittedName>
</protein>
<dbReference type="GO" id="GO:0016020">
    <property type="term" value="C:membrane"/>
    <property type="evidence" value="ECO:0007669"/>
    <property type="project" value="UniProtKB-SubCell"/>
</dbReference>
<proteinExistence type="predicted"/>
<dbReference type="Pfam" id="PF00854">
    <property type="entry name" value="PTR2"/>
    <property type="match status" value="1"/>
</dbReference>
<dbReference type="WBParaSite" id="ACRNAN_scaffold4401.g28988.t1">
    <property type="protein sequence ID" value="ACRNAN_scaffold4401.g28988.t1"/>
    <property type="gene ID" value="ACRNAN_scaffold4401.g28988"/>
</dbReference>
<dbReference type="InterPro" id="IPR000109">
    <property type="entry name" value="POT_fam"/>
</dbReference>
<dbReference type="InterPro" id="IPR036259">
    <property type="entry name" value="MFS_trans_sf"/>
</dbReference>
<dbReference type="Gene3D" id="1.20.1250.20">
    <property type="entry name" value="MFS general substrate transporter like domains"/>
    <property type="match status" value="1"/>
</dbReference>
<evidence type="ECO:0000256" key="1">
    <source>
        <dbReference type="ARBA" id="ARBA00004141"/>
    </source>
</evidence>
<keyword evidence="3 5" id="KW-1133">Transmembrane helix</keyword>
<evidence type="ECO:0000256" key="4">
    <source>
        <dbReference type="ARBA" id="ARBA00023136"/>
    </source>
</evidence>
<sequence>MVISGSLINVGAFFAAIITPIFRSWSCLGEDNCYPLAFGIPMILMLLSIILFISGSFWYKKPKPQGNILSDVFKVIRVG</sequence>
<keyword evidence="2 5" id="KW-0812">Transmembrane</keyword>
<evidence type="ECO:0000256" key="5">
    <source>
        <dbReference type="SAM" id="Phobius"/>
    </source>
</evidence>
<comment type="subcellular location">
    <subcellularLocation>
        <location evidence="1">Membrane</location>
        <topology evidence="1">Multi-pass membrane protein</topology>
    </subcellularLocation>
</comment>
<evidence type="ECO:0000256" key="3">
    <source>
        <dbReference type="ARBA" id="ARBA00022989"/>
    </source>
</evidence>
<reference evidence="7" key="1">
    <citation type="submission" date="2022-11" db="UniProtKB">
        <authorList>
            <consortium name="WormBaseParasite"/>
        </authorList>
    </citation>
    <scope>IDENTIFICATION</scope>
</reference>
<organism evidence="6 7">
    <name type="scientific">Acrobeloides nanus</name>
    <dbReference type="NCBI Taxonomy" id="290746"/>
    <lineage>
        <taxon>Eukaryota</taxon>
        <taxon>Metazoa</taxon>
        <taxon>Ecdysozoa</taxon>
        <taxon>Nematoda</taxon>
        <taxon>Chromadorea</taxon>
        <taxon>Rhabditida</taxon>
        <taxon>Tylenchina</taxon>
        <taxon>Cephalobomorpha</taxon>
        <taxon>Cephaloboidea</taxon>
        <taxon>Cephalobidae</taxon>
        <taxon>Acrobeloides</taxon>
    </lineage>
</organism>
<keyword evidence="6" id="KW-1185">Reference proteome</keyword>
<evidence type="ECO:0000256" key="2">
    <source>
        <dbReference type="ARBA" id="ARBA00022692"/>
    </source>
</evidence>
<accession>A0A914DY10</accession>
<name>A0A914DY10_9BILA</name>
<feature type="transmembrane region" description="Helical" evidence="5">
    <location>
        <begin position="7"/>
        <end position="26"/>
    </location>
</feature>
<dbReference type="AlphaFoldDB" id="A0A914DY10"/>
<evidence type="ECO:0000313" key="6">
    <source>
        <dbReference type="Proteomes" id="UP000887540"/>
    </source>
</evidence>
<dbReference type="Proteomes" id="UP000887540">
    <property type="component" value="Unplaced"/>
</dbReference>
<evidence type="ECO:0000313" key="7">
    <source>
        <dbReference type="WBParaSite" id="ACRNAN_scaffold4401.g28988.t1"/>
    </source>
</evidence>
<feature type="transmembrane region" description="Helical" evidence="5">
    <location>
        <begin position="38"/>
        <end position="59"/>
    </location>
</feature>